<evidence type="ECO:0000256" key="10">
    <source>
        <dbReference type="ARBA" id="ARBA00023012"/>
    </source>
</evidence>
<evidence type="ECO:0000256" key="11">
    <source>
        <dbReference type="ARBA" id="ARBA00023136"/>
    </source>
</evidence>
<evidence type="ECO:0000256" key="6">
    <source>
        <dbReference type="ARBA" id="ARBA00022741"/>
    </source>
</evidence>
<evidence type="ECO:0000256" key="1">
    <source>
        <dbReference type="ARBA" id="ARBA00004651"/>
    </source>
</evidence>
<evidence type="ECO:0000256" key="7">
    <source>
        <dbReference type="ARBA" id="ARBA00022777"/>
    </source>
</evidence>
<keyword evidence="11" id="KW-0472">Membrane</keyword>
<gene>
    <name evidence="13" type="primary">sasA_20</name>
    <name evidence="13" type="ORF">SDC9_09162</name>
</gene>
<feature type="domain" description="Histidine kinase" evidence="12">
    <location>
        <begin position="311"/>
        <end position="523"/>
    </location>
</feature>
<dbReference type="AlphaFoldDB" id="A0A644T998"/>
<dbReference type="SMART" id="SM00387">
    <property type="entry name" value="HATPase_c"/>
    <property type="match status" value="1"/>
</dbReference>
<dbReference type="Pfam" id="PF02743">
    <property type="entry name" value="dCache_1"/>
    <property type="match status" value="1"/>
</dbReference>
<dbReference type="PANTHER" id="PTHR43065:SF10">
    <property type="entry name" value="PEROXIDE STRESS-ACTIVATED HISTIDINE KINASE MAK3"/>
    <property type="match status" value="1"/>
</dbReference>
<keyword evidence="2" id="KW-1003">Cell membrane</keyword>
<dbReference type="InterPro" id="IPR033479">
    <property type="entry name" value="dCache_1"/>
</dbReference>
<keyword evidence="6" id="KW-0547">Nucleotide-binding</keyword>
<sequence>MIVIATLLILGGIADNYITTKYEQHISDTRNRATVIAHYIELRLDNRLTALGLLAGDPEIVGLDADQMITELQRAVRELGFFNIVIFDRNGNFITEASPEFHIGQVYDWASFNKALEGRPNISNRIVYDGLETAYVSLRVPIVDDRGTVTAVMVAGMPIKQISDMVNQSVGQSLLRYDEYVFIMDSNLHYVMHPRLNEMYPEEQIMKGAHSELFIDEGGHRMENSVLDKTEKLYSSTPIEHANWRVIIAAPVSSVYLSMVKRSIHDMISFTLLLIIIALCYRVLKQKQAEKLALENFQLERWSCASQMAASVAHEIRNPLTSIKGFIQLIMRKPNQPAPQSYLEIIASEIERIDKLVSEFQMLSRPIKPAQFVLVDIISMVHDVVMLMEGQVLNKKVKLNLDDQLDDKQLINFQVQGDQAQLKQVVINIMRNAIDAVDEQGHIEVTLTQCSEMIAIEIKDDGVGIPEEVLLKIGTPFYTTKPNGTGLGLSVCFNILESHGGKLEIRSKVGVGTTFTIWLPCAPAGVGLES</sequence>
<evidence type="ECO:0000259" key="12">
    <source>
        <dbReference type="PROSITE" id="PS50109"/>
    </source>
</evidence>
<dbReference type="PRINTS" id="PR00344">
    <property type="entry name" value="BCTRLSENSOR"/>
</dbReference>
<dbReference type="EMBL" id="VSSQ01000021">
    <property type="protein sequence ID" value="MPL63525.1"/>
    <property type="molecule type" value="Genomic_DNA"/>
</dbReference>
<dbReference type="CDD" id="cd00082">
    <property type="entry name" value="HisKA"/>
    <property type="match status" value="1"/>
</dbReference>
<dbReference type="Gene3D" id="1.10.287.130">
    <property type="match status" value="1"/>
</dbReference>
<evidence type="ECO:0000256" key="3">
    <source>
        <dbReference type="ARBA" id="ARBA00022553"/>
    </source>
</evidence>
<dbReference type="InterPro" id="IPR036890">
    <property type="entry name" value="HATPase_C_sf"/>
</dbReference>
<dbReference type="CDD" id="cd00075">
    <property type="entry name" value="HATPase"/>
    <property type="match status" value="1"/>
</dbReference>
<evidence type="ECO:0000256" key="5">
    <source>
        <dbReference type="ARBA" id="ARBA00022692"/>
    </source>
</evidence>
<keyword evidence="4 13" id="KW-0808">Transferase</keyword>
<keyword evidence="9" id="KW-1133">Transmembrane helix</keyword>
<reference evidence="13" key="1">
    <citation type="submission" date="2019-08" db="EMBL/GenBank/DDBJ databases">
        <authorList>
            <person name="Kucharzyk K."/>
            <person name="Murdoch R.W."/>
            <person name="Higgins S."/>
            <person name="Loffler F."/>
        </authorList>
    </citation>
    <scope>NUCLEOTIDE SEQUENCE</scope>
</reference>
<dbReference type="InterPro" id="IPR003594">
    <property type="entry name" value="HATPase_dom"/>
</dbReference>
<dbReference type="InterPro" id="IPR036097">
    <property type="entry name" value="HisK_dim/P_sf"/>
</dbReference>
<dbReference type="EC" id="2.7.-.-" evidence="13"/>
<dbReference type="InterPro" id="IPR029151">
    <property type="entry name" value="Sensor-like_sf"/>
</dbReference>
<dbReference type="GO" id="GO:0005886">
    <property type="term" value="C:plasma membrane"/>
    <property type="evidence" value="ECO:0007669"/>
    <property type="project" value="UniProtKB-SubCell"/>
</dbReference>
<dbReference type="InterPro" id="IPR005467">
    <property type="entry name" value="His_kinase_dom"/>
</dbReference>
<comment type="subcellular location">
    <subcellularLocation>
        <location evidence="1">Cell membrane</location>
        <topology evidence="1">Multi-pass membrane protein</topology>
    </subcellularLocation>
</comment>
<dbReference type="GO" id="GO:0000155">
    <property type="term" value="F:phosphorelay sensor kinase activity"/>
    <property type="evidence" value="ECO:0007669"/>
    <property type="project" value="InterPro"/>
</dbReference>
<organism evidence="13">
    <name type="scientific">bioreactor metagenome</name>
    <dbReference type="NCBI Taxonomy" id="1076179"/>
    <lineage>
        <taxon>unclassified sequences</taxon>
        <taxon>metagenomes</taxon>
        <taxon>ecological metagenomes</taxon>
    </lineage>
</organism>
<dbReference type="Pfam" id="PF00512">
    <property type="entry name" value="HisKA"/>
    <property type="match status" value="1"/>
</dbReference>
<dbReference type="PROSITE" id="PS50109">
    <property type="entry name" value="HIS_KIN"/>
    <property type="match status" value="1"/>
</dbReference>
<dbReference type="SUPFAM" id="SSF47384">
    <property type="entry name" value="Homodimeric domain of signal transducing histidine kinase"/>
    <property type="match status" value="1"/>
</dbReference>
<dbReference type="InterPro" id="IPR003661">
    <property type="entry name" value="HisK_dim/P_dom"/>
</dbReference>
<evidence type="ECO:0000256" key="8">
    <source>
        <dbReference type="ARBA" id="ARBA00022840"/>
    </source>
</evidence>
<evidence type="ECO:0000256" key="2">
    <source>
        <dbReference type="ARBA" id="ARBA00022475"/>
    </source>
</evidence>
<dbReference type="SMART" id="SM00388">
    <property type="entry name" value="HisKA"/>
    <property type="match status" value="1"/>
</dbReference>
<dbReference type="SUPFAM" id="SSF55874">
    <property type="entry name" value="ATPase domain of HSP90 chaperone/DNA topoisomerase II/histidine kinase"/>
    <property type="match status" value="1"/>
</dbReference>
<keyword evidence="3" id="KW-0597">Phosphoprotein</keyword>
<dbReference type="Gene3D" id="3.30.565.10">
    <property type="entry name" value="Histidine kinase-like ATPase, C-terminal domain"/>
    <property type="match status" value="1"/>
</dbReference>
<dbReference type="CDD" id="cd18773">
    <property type="entry name" value="PDC1_HK_sensor"/>
    <property type="match status" value="1"/>
</dbReference>
<evidence type="ECO:0000256" key="9">
    <source>
        <dbReference type="ARBA" id="ARBA00022989"/>
    </source>
</evidence>
<evidence type="ECO:0000256" key="4">
    <source>
        <dbReference type="ARBA" id="ARBA00022679"/>
    </source>
</evidence>
<accession>A0A644T998</accession>
<dbReference type="PANTHER" id="PTHR43065">
    <property type="entry name" value="SENSOR HISTIDINE KINASE"/>
    <property type="match status" value="1"/>
</dbReference>
<protein>
    <submittedName>
        <fullName evidence="13">Adaptive-response sensory-kinase SasA</fullName>
        <ecNumber evidence="13">2.7.-.-</ecNumber>
    </submittedName>
</protein>
<dbReference type="Pfam" id="PF02518">
    <property type="entry name" value="HATPase_c"/>
    <property type="match status" value="1"/>
</dbReference>
<proteinExistence type="predicted"/>
<dbReference type="GO" id="GO:0005524">
    <property type="term" value="F:ATP binding"/>
    <property type="evidence" value="ECO:0007669"/>
    <property type="project" value="UniProtKB-KW"/>
</dbReference>
<evidence type="ECO:0000313" key="13">
    <source>
        <dbReference type="EMBL" id="MPL63525.1"/>
    </source>
</evidence>
<dbReference type="Gene3D" id="3.30.450.20">
    <property type="entry name" value="PAS domain"/>
    <property type="match status" value="2"/>
</dbReference>
<keyword evidence="7 13" id="KW-0418">Kinase</keyword>
<keyword evidence="8" id="KW-0067">ATP-binding</keyword>
<name>A0A644T998_9ZZZZ</name>
<keyword evidence="10" id="KW-0902">Two-component regulatory system</keyword>
<keyword evidence="5" id="KW-0812">Transmembrane</keyword>
<comment type="caution">
    <text evidence="13">The sequence shown here is derived from an EMBL/GenBank/DDBJ whole genome shotgun (WGS) entry which is preliminary data.</text>
</comment>
<dbReference type="SUPFAM" id="SSF103190">
    <property type="entry name" value="Sensory domain-like"/>
    <property type="match status" value="1"/>
</dbReference>
<dbReference type="InterPro" id="IPR004358">
    <property type="entry name" value="Sig_transdc_His_kin-like_C"/>
</dbReference>